<dbReference type="HOGENOM" id="CLU_3272858_0_0_9"/>
<evidence type="ECO:0000313" key="1">
    <source>
        <dbReference type="EMBL" id="EEX68483.1"/>
    </source>
</evidence>
<dbReference type="STRING" id="500635.MITSMUL_04546"/>
<comment type="caution">
    <text evidence="1">The sequence shown here is derived from an EMBL/GenBank/DDBJ whole genome shotgun (WGS) entry which is preliminary data.</text>
</comment>
<evidence type="ECO:0000313" key="2">
    <source>
        <dbReference type="Proteomes" id="UP000003671"/>
    </source>
</evidence>
<accession>C9KN59</accession>
<keyword evidence="2" id="KW-1185">Reference proteome</keyword>
<dbReference type="Proteomes" id="UP000003671">
    <property type="component" value="Unassembled WGS sequence"/>
</dbReference>
<dbReference type="AlphaFoldDB" id="C9KN59"/>
<protein>
    <submittedName>
        <fullName evidence="1">Uncharacterized protein</fullName>
    </submittedName>
</protein>
<gene>
    <name evidence="1" type="ORF">MITSMUL_04546</name>
</gene>
<dbReference type="EMBL" id="ABWK02000017">
    <property type="protein sequence ID" value="EEX68483.1"/>
    <property type="molecule type" value="Genomic_DNA"/>
</dbReference>
<organism evidence="1 2">
    <name type="scientific">Mitsuokella multacida DSM 20544</name>
    <dbReference type="NCBI Taxonomy" id="500635"/>
    <lineage>
        <taxon>Bacteria</taxon>
        <taxon>Bacillati</taxon>
        <taxon>Bacillota</taxon>
        <taxon>Negativicutes</taxon>
        <taxon>Selenomonadales</taxon>
        <taxon>Selenomonadaceae</taxon>
        <taxon>Mitsuokella</taxon>
    </lineage>
</organism>
<reference evidence="1" key="1">
    <citation type="submission" date="2009-09" db="EMBL/GenBank/DDBJ databases">
        <authorList>
            <person name="Weinstock G."/>
            <person name="Sodergren E."/>
            <person name="Clifton S."/>
            <person name="Fulton L."/>
            <person name="Fulton B."/>
            <person name="Courtney L."/>
            <person name="Fronick C."/>
            <person name="Harrison M."/>
            <person name="Strong C."/>
            <person name="Farmer C."/>
            <person name="Delahaunty K."/>
            <person name="Markovic C."/>
            <person name="Hall O."/>
            <person name="Minx P."/>
            <person name="Tomlinson C."/>
            <person name="Mitreva M."/>
            <person name="Nelson J."/>
            <person name="Hou S."/>
            <person name="Wollam A."/>
            <person name="Pepin K.H."/>
            <person name="Johnson M."/>
            <person name="Bhonagiri V."/>
            <person name="Nash W.E."/>
            <person name="Warren W."/>
            <person name="Chinwalla A."/>
            <person name="Mardis E.R."/>
            <person name="Wilson R.K."/>
        </authorList>
    </citation>
    <scope>NUCLEOTIDE SEQUENCE [LARGE SCALE GENOMIC DNA]</scope>
    <source>
        <strain evidence="1">DSM 20544</strain>
    </source>
</reference>
<sequence>MNPILFYSREPFLGNPIHHIFSNPSRRILCIDRCRNERNPL</sequence>
<name>C9KN59_9FIRM</name>
<proteinExistence type="predicted"/>